<reference evidence="1" key="1">
    <citation type="submission" date="2020-05" db="EMBL/GenBank/DDBJ databases">
        <title>Large-scale comparative analyses of tick genomes elucidate their genetic diversity and vector capacities.</title>
        <authorList>
            <person name="Jia N."/>
            <person name="Wang J."/>
            <person name="Shi W."/>
            <person name="Du L."/>
            <person name="Sun Y."/>
            <person name="Zhan W."/>
            <person name="Jiang J."/>
            <person name="Wang Q."/>
            <person name="Zhang B."/>
            <person name="Ji P."/>
            <person name="Sakyi L.B."/>
            <person name="Cui X."/>
            <person name="Yuan T."/>
            <person name="Jiang B."/>
            <person name="Yang W."/>
            <person name="Lam T.T.-Y."/>
            <person name="Chang Q."/>
            <person name="Ding S."/>
            <person name="Wang X."/>
            <person name="Zhu J."/>
            <person name="Ruan X."/>
            <person name="Zhao L."/>
            <person name="Wei J."/>
            <person name="Que T."/>
            <person name="Du C."/>
            <person name="Cheng J."/>
            <person name="Dai P."/>
            <person name="Han X."/>
            <person name="Huang E."/>
            <person name="Gao Y."/>
            <person name="Liu J."/>
            <person name="Shao H."/>
            <person name="Ye R."/>
            <person name="Li L."/>
            <person name="Wei W."/>
            <person name="Wang X."/>
            <person name="Wang C."/>
            <person name="Yang T."/>
            <person name="Huo Q."/>
            <person name="Li W."/>
            <person name="Guo W."/>
            <person name="Chen H."/>
            <person name="Zhou L."/>
            <person name="Ni X."/>
            <person name="Tian J."/>
            <person name="Zhou Y."/>
            <person name="Sheng Y."/>
            <person name="Liu T."/>
            <person name="Pan Y."/>
            <person name="Xia L."/>
            <person name="Li J."/>
            <person name="Zhao F."/>
            <person name="Cao W."/>
        </authorList>
    </citation>
    <scope>NUCLEOTIDE SEQUENCE</scope>
    <source>
        <strain evidence="1">Hyas-2018</strain>
    </source>
</reference>
<comment type="caution">
    <text evidence="1">The sequence shown here is derived from an EMBL/GenBank/DDBJ whole genome shotgun (WGS) entry which is preliminary data.</text>
</comment>
<organism evidence="1 2">
    <name type="scientific">Hyalomma asiaticum</name>
    <name type="common">Tick</name>
    <dbReference type="NCBI Taxonomy" id="266040"/>
    <lineage>
        <taxon>Eukaryota</taxon>
        <taxon>Metazoa</taxon>
        <taxon>Ecdysozoa</taxon>
        <taxon>Arthropoda</taxon>
        <taxon>Chelicerata</taxon>
        <taxon>Arachnida</taxon>
        <taxon>Acari</taxon>
        <taxon>Parasitiformes</taxon>
        <taxon>Ixodida</taxon>
        <taxon>Ixodoidea</taxon>
        <taxon>Ixodidae</taxon>
        <taxon>Hyalomminae</taxon>
        <taxon>Hyalomma</taxon>
    </lineage>
</organism>
<gene>
    <name evidence="1" type="ORF">HPB50_019858</name>
</gene>
<keyword evidence="2" id="KW-1185">Reference proteome</keyword>
<protein>
    <submittedName>
        <fullName evidence="1">Uncharacterized protein</fullName>
    </submittedName>
</protein>
<sequence length="201" mass="22062">MEAWRSSAIGFDLERPQSSSALLWRPLVLARTTGKRGVAQPLAPAVLVPCSSSMIQNQALRLNGRVHICEVLRRSAPPSLQICSLSPPSSIRLTDCSSSAIAGVGLVRLYTYKTEEEEEEKCRGLAASQRSVNVAVRPAARSLLRPAPGASRASPKARKEQQEVLAKDRMRFAPASAARQRRWRRYSMRGIHTLRASICSS</sequence>
<name>A0ACB7RM18_HYAAI</name>
<dbReference type="EMBL" id="CM023489">
    <property type="protein sequence ID" value="KAH6922856.1"/>
    <property type="molecule type" value="Genomic_DNA"/>
</dbReference>
<proteinExistence type="predicted"/>
<evidence type="ECO:0000313" key="2">
    <source>
        <dbReference type="Proteomes" id="UP000821845"/>
    </source>
</evidence>
<dbReference type="Proteomes" id="UP000821845">
    <property type="component" value="Chromosome 9"/>
</dbReference>
<evidence type="ECO:0000313" key="1">
    <source>
        <dbReference type="EMBL" id="KAH6922856.1"/>
    </source>
</evidence>
<accession>A0ACB7RM18</accession>